<dbReference type="SUPFAM" id="SSF53474">
    <property type="entry name" value="alpha/beta-Hydrolases"/>
    <property type="match status" value="1"/>
</dbReference>
<dbReference type="Gene3D" id="3.40.50.1820">
    <property type="entry name" value="alpha/beta hydrolase"/>
    <property type="match status" value="1"/>
</dbReference>
<feature type="domain" description="Serine aminopeptidase S33" evidence="1">
    <location>
        <begin position="50"/>
        <end position="313"/>
    </location>
</feature>
<keyword evidence="2" id="KW-0378">Hydrolase</keyword>
<comment type="caution">
    <text evidence="2">The sequence shown here is derived from an EMBL/GenBank/DDBJ whole genome shotgun (WGS) entry which is preliminary data.</text>
</comment>
<dbReference type="PANTHER" id="PTHR11614">
    <property type="entry name" value="PHOSPHOLIPASE-RELATED"/>
    <property type="match status" value="1"/>
</dbReference>
<evidence type="ECO:0000313" key="3">
    <source>
        <dbReference type="Proteomes" id="UP000244248"/>
    </source>
</evidence>
<evidence type="ECO:0000313" key="2">
    <source>
        <dbReference type="EMBL" id="PTU31788.1"/>
    </source>
</evidence>
<keyword evidence="3" id="KW-1185">Reference proteome</keyword>
<accession>A0A2T5MGS8</accession>
<gene>
    <name evidence="2" type="ORF">CJD38_08695</name>
</gene>
<evidence type="ECO:0000259" key="1">
    <source>
        <dbReference type="Pfam" id="PF12146"/>
    </source>
</evidence>
<dbReference type="InterPro" id="IPR051044">
    <property type="entry name" value="MAG_DAG_Lipase"/>
</dbReference>
<sequence length="330" mass="37010">MDSKAVIGDLSSFVSFSPWEKLHVQTKQFQFALSDNSSAHVHRWLPDGNVIAVVQIIHGMAEHGGRYERIAQALTDAGYAVYAQDLPGHGRTARAPDELGHFADHDGWSHVIGQINQLRQHIEHQQPQLPLFVLGHSMGSFLLQDYLIEHGRGLAGAMFSASSGDLGPLRVLGLSLLRMESLWYGRRHRSALAELMSFKDFNRRYKPARTDFDWLSRDPTEVDIYANDPRCGFRCSSGLWLDLLSAAGRLDDPQRLATIPKDLPVLIINGSDDAATQGAKGPRALERLYRKAGLTAITTHIYDNARHELLNETCREVVTEDLLRWLQERA</sequence>
<organism evidence="2 3">
    <name type="scientific">Stenotrophobium rhamnosiphilum</name>
    <dbReference type="NCBI Taxonomy" id="2029166"/>
    <lineage>
        <taxon>Bacteria</taxon>
        <taxon>Pseudomonadati</taxon>
        <taxon>Pseudomonadota</taxon>
        <taxon>Gammaproteobacteria</taxon>
        <taxon>Nevskiales</taxon>
        <taxon>Nevskiaceae</taxon>
        <taxon>Stenotrophobium</taxon>
    </lineage>
</organism>
<dbReference type="AlphaFoldDB" id="A0A2T5MGS8"/>
<dbReference type="Pfam" id="PF12146">
    <property type="entry name" value="Hydrolase_4"/>
    <property type="match status" value="1"/>
</dbReference>
<dbReference type="InterPro" id="IPR029058">
    <property type="entry name" value="AB_hydrolase_fold"/>
</dbReference>
<reference evidence="2 3" key="1">
    <citation type="submission" date="2018-04" db="EMBL/GenBank/DDBJ databases">
        <title>Novel species isolated from glacier.</title>
        <authorList>
            <person name="Liu Q."/>
            <person name="Xin Y.-H."/>
        </authorList>
    </citation>
    <scope>NUCLEOTIDE SEQUENCE [LARGE SCALE GENOMIC DNA]</scope>
    <source>
        <strain evidence="2 3">GT1R17</strain>
    </source>
</reference>
<protein>
    <submittedName>
        <fullName evidence="2">Alpha/beta hydrolase</fullName>
    </submittedName>
</protein>
<dbReference type="Proteomes" id="UP000244248">
    <property type="component" value="Unassembled WGS sequence"/>
</dbReference>
<dbReference type="InterPro" id="IPR022742">
    <property type="entry name" value="Hydrolase_4"/>
</dbReference>
<proteinExistence type="predicted"/>
<dbReference type="GO" id="GO:0016787">
    <property type="term" value="F:hydrolase activity"/>
    <property type="evidence" value="ECO:0007669"/>
    <property type="project" value="UniProtKB-KW"/>
</dbReference>
<dbReference type="EMBL" id="QANS01000003">
    <property type="protein sequence ID" value="PTU31788.1"/>
    <property type="molecule type" value="Genomic_DNA"/>
</dbReference>
<name>A0A2T5MGS8_9GAMM</name>